<dbReference type="Proteomes" id="UP001172728">
    <property type="component" value="Unassembled WGS sequence"/>
</dbReference>
<dbReference type="SMART" id="SM00900">
    <property type="entry name" value="FMN_bind"/>
    <property type="match status" value="1"/>
</dbReference>
<feature type="compositionally biased region" description="Low complexity" evidence="1">
    <location>
        <begin position="44"/>
        <end position="102"/>
    </location>
</feature>
<dbReference type="Gene3D" id="3.90.1010.20">
    <property type="match status" value="1"/>
</dbReference>
<evidence type="ECO:0000313" key="3">
    <source>
        <dbReference type="EMBL" id="MDN4475723.1"/>
    </source>
</evidence>
<reference evidence="3" key="1">
    <citation type="submission" date="2023-06" db="EMBL/GenBank/DDBJ databases">
        <title>Sysu t00192.</title>
        <authorList>
            <person name="Gao L."/>
            <person name="Fang B.-Z."/>
            <person name="Li W.-J."/>
        </authorList>
    </citation>
    <scope>NUCLEOTIDE SEQUENCE</scope>
    <source>
        <strain evidence="3">SYSU T00192</strain>
    </source>
</reference>
<keyword evidence="4" id="KW-1185">Reference proteome</keyword>
<feature type="domain" description="FMN-binding" evidence="2">
    <location>
        <begin position="112"/>
        <end position="189"/>
    </location>
</feature>
<comment type="caution">
    <text evidence="3">The sequence shown here is derived from an EMBL/GenBank/DDBJ whole genome shotgun (WGS) entry which is preliminary data.</text>
</comment>
<dbReference type="EMBL" id="JAUHPW010000005">
    <property type="protein sequence ID" value="MDN4475723.1"/>
    <property type="molecule type" value="Genomic_DNA"/>
</dbReference>
<dbReference type="Pfam" id="PF04205">
    <property type="entry name" value="FMN_bind"/>
    <property type="match status" value="1"/>
</dbReference>
<name>A0ABT8G9A3_9MICO</name>
<evidence type="ECO:0000256" key="1">
    <source>
        <dbReference type="SAM" id="MobiDB-lite"/>
    </source>
</evidence>
<dbReference type="InterPro" id="IPR007329">
    <property type="entry name" value="FMN-bd"/>
</dbReference>
<proteinExistence type="predicted"/>
<evidence type="ECO:0000259" key="2">
    <source>
        <dbReference type="SMART" id="SM00900"/>
    </source>
</evidence>
<sequence length="192" mass="19266">MKRSSGILVTGISATLLSTGAVMGSGFLWPDDASSQTVAEAQQGATADTSTGTADAGSTSDSSTATDSGTTDSGSSDTGSTDTSTADPSATTDTATGDSGTAVYDGEAVTSRYGVFQAEITVEDGQVTAIDWLQSGEADHHSQEINDYAMPVLEEAILEAQDVNVGYVSGASYTSEAVEDAVYSAMQAAGLA</sequence>
<dbReference type="RefSeq" id="WP_301133069.1">
    <property type="nucleotide sequence ID" value="NZ_JAUHPW010000005.1"/>
</dbReference>
<gene>
    <name evidence="3" type="ORF">QQX09_07630</name>
</gene>
<accession>A0ABT8G9A3</accession>
<organism evidence="3 4">
    <name type="scientific">Demequina litoralis</name>
    <dbReference type="NCBI Taxonomy" id="3051660"/>
    <lineage>
        <taxon>Bacteria</taxon>
        <taxon>Bacillati</taxon>
        <taxon>Actinomycetota</taxon>
        <taxon>Actinomycetes</taxon>
        <taxon>Micrococcales</taxon>
        <taxon>Demequinaceae</taxon>
        <taxon>Demequina</taxon>
    </lineage>
</organism>
<protein>
    <submittedName>
        <fullName evidence="3">FMN-binding protein</fullName>
    </submittedName>
</protein>
<evidence type="ECO:0000313" key="4">
    <source>
        <dbReference type="Proteomes" id="UP001172728"/>
    </source>
</evidence>
<feature type="region of interest" description="Disordered" evidence="1">
    <location>
        <begin position="28"/>
        <end position="102"/>
    </location>
</feature>